<proteinExistence type="predicted"/>
<evidence type="ECO:0000313" key="1">
    <source>
        <dbReference type="EMBL" id="JAH90032.1"/>
    </source>
</evidence>
<reference evidence="1" key="1">
    <citation type="submission" date="2014-11" db="EMBL/GenBank/DDBJ databases">
        <authorList>
            <person name="Amaro Gonzalez C."/>
        </authorList>
    </citation>
    <scope>NUCLEOTIDE SEQUENCE</scope>
</reference>
<protein>
    <submittedName>
        <fullName evidence="1">Uncharacterized protein</fullName>
    </submittedName>
</protein>
<dbReference type="AlphaFoldDB" id="A0A0E9WI47"/>
<sequence length="108" mass="12476">MSDVKHSRQVCWQARQVSGEAPSGVTACKGFLLRFTILMSMGICTKLTKDLKYKIKELCSGKSRHYQINGIVFMHNVKRKYIMSSDQKKNSCNRHELLQRIKTKINLI</sequence>
<reference evidence="1" key="2">
    <citation type="journal article" date="2015" name="Fish Shellfish Immunol.">
        <title>Early steps in the European eel (Anguilla anguilla)-Vibrio vulnificus interaction in the gills: Role of the RtxA13 toxin.</title>
        <authorList>
            <person name="Callol A."/>
            <person name="Pajuelo D."/>
            <person name="Ebbesson L."/>
            <person name="Teles M."/>
            <person name="MacKenzie S."/>
            <person name="Amaro C."/>
        </authorList>
    </citation>
    <scope>NUCLEOTIDE SEQUENCE</scope>
</reference>
<organism evidence="1">
    <name type="scientific">Anguilla anguilla</name>
    <name type="common">European freshwater eel</name>
    <name type="synonym">Muraena anguilla</name>
    <dbReference type="NCBI Taxonomy" id="7936"/>
    <lineage>
        <taxon>Eukaryota</taxon>
        <taxon>Metazoa</taxon>
        <taxon>Chordata</taxon>
        <taxon>Craniata</taxon>
        <taxon>Vertebrata</taxon>
        <taxon>Euteleostomi</taxon>
        <taxon>Actinopterygii</taxon>
        <taxon>Neopterygii</taxon>
        <taxon>Teleostei</taxon>
        <taxon>Anguilliformes</taxon>
        <taxon>Anguillidae</taxon>
        <taxon>Anguilla</taxon>
    </lineage>
</organism>
<name>A0A0E9WI47_ANGAN</name>
<dbReference type="EMBL" id="GBXM01018545">
    <property type="protein sequence ID" value="JAH90032.1"/>
    <property type="molecule type" value="Transcribed_RNA"/>
</dbReference>
<accession>A0A0E9WI47</accession>